<evidence type="ECO:0000313" key="7">
    <source>
        <dbReference type="EMBL" id="QIZ11019.1"/>
    </source>
</evidence>
<keyword evidence="3" id="KW-0233">DNA recombination</keyword>
<gene>
    <name evidence="7" type="ORF">HFZ78_18650</name>
</gene>
<dbReference type="InterPro" id="IPR004107">
    <property type="entry name" value="Integrase_SAM-like_N"/>
</dbReference>
<evidence type="ECO:0000313" key="8">
    <source>
        <dbReference type="Proteomes" id="UP000501868"/>
    </source>
</evidence>
<dbReference type="CDD" id="cd00397">
    <property type="entry name" value="DNA_BRE_C"/>
    <property type="match status" value="1"/>
</dbReference>
<dbReference type="PROSITE" id="PS51898">
    <property type="entry name" value="TYR_RECOMBINASE"/>
    <property type="match status" value="1"/>
</dbReference>
<dbReference type="Pfam" id="PF00589">
    <property type="entry name" value="Phage_integrase"/>
    <property type="match status" value="1"/>
</dbReference>
<dbReference type="InterPro" id="IPR002104">
    <property type="entry name" value="Integrase_catalytic"/>
</dbReference>
<proteinExistence type="predicted"/>
<dbReference type="AlphaFoldDB" id="A0A6H1PBP2"/>
<dbReference type="PANTHER" id="PTHR30349">
    <property type="entry name" value="PHAGE INTEGRASE-RELATED"/>
    <property type="match status" value="1"/>
</dbReference>
<keyword evidence="1" id="KW-0229">DNA integration</keyword>
<evidence type="ECO:0000256" key="1">
    <source>
        <dbReference type="ARBA" id="ARBA00022908"/>
    </source>
</evidence>
<dbReference type="GO" id="GO:0003677">
    <property type="term" value="F:DNA binding"/>
    <property type="evidence" value="ECO:0007669"/>
    <property type="project" value="UniProtKB-UniRule"/>
</dbReference>
<evidence type="ECO:0000256" key="2">
    <source>
        <dbReference type="ARBA" id="ARBA00023125"/>
    </source>
</evidence>
<keyword evidence="2 4" id="KW-0238">DNA-binding</keyword>
<dbReference type="PANTHER" id="PTHR30349:SF81">
    <property type="entry name" value="TYROSINE RECOMBINASE XERC"/>
    <property type="match status" value="1"/>
</dbReference>
<dbReference type="Gene3D" id="1.10.443.10">
    <property type="entry name" value="Intergrase catalytic core"/>
    <property type="match status" value="1"/>
</dbReference>
<feature type="domain" description="Tyr recombinase" evidence="5">
    <location>
        <begin position="122"/>
        <end position="303"/>
    </location>
</feature>
<dbReference type="Proteomes" id="UP000501868">
    <property type="component" value="Chromosome"/>
</dbReference>
<evidence type="ECO:0000256" key="4">
    <source>
        <dbReference type="PROSITE-ProRule" id="PRU01248"/>
    </source>
</evidence>
<dbReference type="GO" id="GO:0006310">
    <property type="term" value="P:DNA recombination"/>
    <property type="evidence" value="ECO:0007669"/>
    <property type="project" value="UniProtKB-KW"/>
</dbReference>
<reference evidence="7 8" key="1">
    <citation type="submission" date="2020-04" db="EMBL/GenBank/DDBJ databases">
        <title>Genome-Wide Identification of 5-Methylcytosine Sites in Bacterial Genomes By High-Throughput Sequencing of MspJI Restriction Fragments.</title>
        <authorList>
            <person name="Wu V."/>
        </authorList>
    </citation>
    <scope>NUCLEOTIDE SEQUENCE [LARGE SCALE GENOMIC DNA]</scope>
    <source>
        <strain evidence="7 8">S2</strain>
    </source>
</reference>
<dbReference type="InterPro" id="IPR013762">
    <property type="entry name" value="Integrase-like_cat_sf"/>
</dbReference>
<evidence type="ECO:0000259" key="6">
    <source>
        <dbReference type="PROSITE" id="PS51900"/>
    </source>
</evidence>
<accession>A0A6H1PBP2</accession>
<evidence type="ECO:0000256" key="3">
    <source>
        <dbReference type="ARBA" id="ARBA00023172"/>
    </source>
</evidence>
<dbReference type="Pfam" id="PF02899">
    <property type="entry name" value="Phage_int_SAM_1"/>
    <property type="match status" value="1"/>
</dbReference>
<reference evidence="7 8" key="2">
    <citation type="submission" date="2020-04" db="EMBL/GenBank/DDBJ databases">
        <authorList>
            <person name="Fomenkov A."/>
            <person name="Anton B.P."/>
            <person name="Roberts R.J."/>
        </authorList>
    </citation>
    <scope>NUCLEOTIDE SEQUENCE [LARGE SCALE GENOMIC DNA]</scope>
    <source>
        <strain evidence="7 8">S2</strain>
    </source>
</reference>
<name>A0A6H1PBP2_PRIMG</name>
<evidence type="ECO:0000259" key="5">
    <source>
        <dbReference type="PROSITE" id="PS51898"/>
    </source>
</evidence>
<dbReference type="InterPro" id="IPR050090">
    <property type="entry name" value="Tyrosine_recombinase_XerCD"/>
</dbReference>
<dbReference type="GO" id="GO:0015074">
    <property type="term" value="P:DNA integration"/>
    <property type="evidence" value="ECO:0007669"/>
    <property type="project" value="UniProtKB-KW"/>
</dbReference>
<dbReference type="PROSITE" id="PS51900">
    <property type="entry name" value="CB"/>
    <property type="match status" value="1"/>
</dbReference>
<dbReference type="InterPro" id="IPR010998">
    <property type="entry name" value="Integrase_recombinase_N"/>
</dbReference>
<protein>
    <submittedName>
        <fullName evidence="7">Tyrosine-type recombinase/integrase</fullName>
    </submittedName>
</protein>
<organism evidence="7 8">
    <name type="scientific">Priestia megaterium</name>
    <name type="common">Bacillus megaterium</name>
    <dbReference type="NCBI Taxonomy" id="1404"/>
    <lineage>
        <taxon>Bacteria</taxon>
        <taxon>Bacillati</taxon>
        <taxon>Bacillota</taxon>
        <taxon>Bacilli</taxon>
        <taxon>Bacillales</taxon>
        <taxon>Bacillaceae</taxon>
        <taxon>Priestia</taxon>
    </lineage>
</organism>
<dbReference type="Gene3D" id="1.10.150.130">
    <property type="match status" value="1"/>
</dbReference>
<feature type="domain" description="Core-binding (CB)" evidence="6">
    <location>
        <begin position="13"/>
        <end position="101"/>
    </location>
</feature>
<dbReference type="EMBL" id="CP051128">
    <property type="protein sequence ID" value="QIZ11019.1"/>
    <property type="molecule type" value="Genomic_DNA"/>
</dbReference>
<dbReference type="SUPFAM" id="SSF56349">
    <property type="entry name" value="DNA breaking-rejoining enzymes"/>
    <property type="match status" value="1"/>
</dbReference>
<dbReference type="InterPro" id="IPR011010">
    <property type="entry name" value="DNA_brk_join_enz"/>
</dbReference>
<sequence length="317" mass="37143">MAKLRGSLRSDYLDFNDALDLFIKDGEIRNLREHTIKYYRNELTTFQKILVEQSVTTYPGEITKDIINYNVIRYLRVEKGLKTTLINTRLRAIRAFFNFLYKDRYIPQNPVENLSLIRDRKQIIATFTVKQITDILNRPDLKTFVGVRDYTFMLLLLETGVRVNELIGVKVSDINWEESKLLIRNTKGYLQRYVPVSATMKDQLRRYLAIRGSVVDWDALFITIDDTPLTKRQIQSRISVYGKEAGIEGVRCSPHTFRHTFAKLSVKNGAGIFELQQILGHTTFDMVRTYVNLFAEDVKEQHRKFSPLNNLKQRKDY</sequence>
<dbReference type="InterPro" id="IPR044068">
    <property type="entry name" value="CB"/>
</dbReference>